<sequence length="221" mass="26554">MTFFDSVTSLRIENLSLWIEIIAAIVGSIYFYKYKETYLKYFLIFLWYIAFNELLGRYLAEILGEYNLIIFNLYLLINFPFLFSIYRHFINNKLHRRIIFYFIYSYILIFIFNGIFFEDYEIELVTYPFIIGSSFLIISVIFYFIEVLNSEKILNITRNLLFWISVGVLLFNIGIIPWIITLEYFAESIDTVNVLSRALIIILNICYIIGFIWSHKMKESE</sequence>
<feature type="transmembrane region" description="Helical" evidence="1">
    <location>
        <begin position="160"/>
        <end position="182"/>
    </location>
</feature>
<feature type="transmembrane region" description="Helical" evidence="1">
    <location>
        <begin position="194"/>
        <end position="213"/>
    </location>
</feature>
<feature type="transmembrane region" description="Helical" evidence="1">
    <location>
        <begin position="98"/>
        <end position="117"/>
    </location>
</feature>
<keyword evidence="1" id="KW-1133">Transmembrane helix</keyword>
<organism evidence="2 3">
    <name type="scientific">Kordia periserrulae</name>
    <dbReference type="NCBI Taxonomy" id="701523"/>
    <lineage>
        <taxon>Bacteria</taxon>
        <taxon>Pseudomonadati</taxon>
        <taxon>Bacteroidota</taxon>
        <taxon>Flavobacteriia</taxon>
        <taxon>Flavobacteriales</taxon>
        <taxon>Flavobacteriaceae</taxon>
        <taxon>Kordia</taxon>
    </lineage>
</organism>
<name>A0A2T6BZN8_9FLAO</name>
<reference evidence="2 3" key="1">
    <citation type="submission" date="2018-04" db="EMBL/GenBank/DDBJ databases">
        <title>Genomic Encyclopedia of Archaeal and Bacterial Type Strains, Phase II (KMG-II): from individual species to whole genera.</title>
        <authorList>
            <person name="Goeker M."/>
        </authorList>
    </citation>
    <scope>NUCLEOTIDE SEQUENCE [LARGE SCALE GENOMIC DNA]</scope>
    <source>
        <strain evidence="2 3">DSM 25731</strain>
    </source>
</reference>
<keyword evidence="1" id="KW-0812">Transmembrane</keyword>
<dbReference type="AlphaFoldDB" id="A0A2T6BZN8"/>
<comment type="caution">
    <text evidence="2">The sequence shown here is derived from an EMBL/GenBank/DDBJ whole genome shotgun (WGS) entry which is preliminary data.</text>
</comment>
<proteinExistence type="predicted"/>
<evidence type="ECO:0000313" key="3">
    <source>
        <dbReference type="Proteomes" id="UP000244090"/>
    </source>
</evidence>
<dbReference type="RefSeq" id="WP_108114757.1">
    <property type="nucleotide sequence ID" value="NZ_QBKT01000004.1"/>
</dbReference>
<dbReference type="EMBL" id="QBKT01000004">
    <property type="protein sequence ID" value="PTX61525.1"/>
    <property type="molecule type" value="Genomic_DNA"/>
</dbReference>
<feature type="transmembrane region" description="Helical" evidence="1">
    <location>
        <begin position="15"/>
        <end position="32"/>
    </location>
</feature>
<keyword evidence="3" id="KW-1185">Reference proteome</keyword>
<accession>A0A2T6BZN8</accession>
<dbReference type="OrthoDB" id="1453530at2"/>
<feature type="transmembrane region" description="Helical" evidence="1">
    <location>
        <begin position="129"/>
        <end position="148"/>
    </location>
</feature>
<feature type="transmembrane region" description="Helical" evidence="1">
    <location>
        <begin position="39"/>
        <end position="60"/>
    </location>
</feature>
<feature type="transmembrane region" description="Helical" evidence="1">
    <location>
        <begin position="66"/>
        <end position="86"/>
    </location>
</feature>
<gene>
    <name evidence="2" type="ORF">C8N46_104168</name>
</gene>
<keyword evidence="1" id="KW-0472">Membrane</keyword>
<dbReference type="Proteomes" id="UP000244090">
    <property type="component" value="Unassembled WGS sequence"/>
</dbReference>
<evidence type="ECO:0000313" key="2">
    <source>
        <dbReference type="EMBL" id="PTX61525.1"/>
    </source>
</evidence>
<evidence type="ECO:0000256" key="1">
    <source>
        <dbReference type="SAM" id="Phobius"/>
    </source>
</evidence>
<protein>
    <submittedName>
        <fullName evidence="2">Uncharacterized protein</fullName>
    </submittedName>
</protein>